<protein>
    <submittedName>
        <fullName evidence="2">Uncharacterized protein</fullName>
    </submittedName>
</protein>
<feature type="transmembrane region" description="Helical" evidence="1">
    <location>
        <begin position="45"/>
        <end position="65"/>
    </location>
</feature>
<evidence type="ECO:0000256" key="1">
    <source>
        <dbReference type="SAM" id="Phobius"/>
    </source>
</evidence>
<keyword evidence="1" id="KW-0472">Membrane</keyword>
<dbReference type="PANTHER" id="PTHR34741">
    <property type="entry name" value="IMAP FAMILY MEMBER 1, PUTATIVE-RELATED"/>
    <property type="match status" value="1"/>
</dbReference>
<keyword evidence="1" id="KW-0812">Transmembrane</keyword>
<gene>
    <name evidence="2" type="ORF">FH972_002610</name>
</gene>
<keyword evidence="1" id="KW-1133">Transmembrane helix</keyword>
<dbReference type="OrthoDB" id="1745749at2759"/>
<proteinExistence type="predicted"/>
<organism evidence="2 3">
    <name type="scientific">Carpinus fangiana</name>
    <dbReference type="NCBI Taxonomy" id="176857"/>
    <lineage>
        <taxon>Eukaryota</taxon>
        <taxon>Viridiplantae</taxon>
        <taxon>Streptophyta</taxon>
        <taxon>Embryophyta</taxon>
        <taxon>Tracheophyta</taxon>
        <taxon>Spermatophyta</taxon>
        <taxon>Magnoliopsida</taxon>
        <taxon>eudicotyledons</taxon>
        <taxon>Gunneridae</taxon>
        <taxon>Pentapetalae</taxon>
        <taxon>rosids</taxon>
        <taxon>fabids</taxon>
        <taxon>Fagales</taxon>
        <taxon>Betulaceae</taxon>
        <taxon>Carpinus</taxon>
    </lineage>
</organism>
<dbReference type="PANTHER" id="PTHR34741:SF2">
    <property type="entry name" value="VESICLE TRANSPORT PROTEIN"/>
    <property type="match status" value="1"/>
</dbReference>
<accession>A0A5N6QHS7</accession>
<feature type="transmembrane region" description="Helical" evidence="1">
    <location>
        <begin position="101"/>
        <end position="128"/>
    </location>
</feature>
<dbReference type="Proteomes" id="UP000327013">
    <property type="component" value="Chromosome 1"/>
</dbReference>
<name>A0A5N6QHS7_9ROSI</name>
<keyword evidence="3" id="KW-1185">Reference proteome</keyword>
<evidence type="ECO:0000313" key="3">
    <source>
        <dbReference type="Proteomes" id="UP000327013"/>
    </source>
</evidence>
<dbReference type="AlphaFoldDB" id="A0A5N6QHS7"/>
<evidence type="ECO:0000313" key="2">
    <source>
        <dbReference type="EMBL" id="KAE7998031.1"/>
    </source>
</evidence>
<sequence>MTIFTLLSQLVQRFHRQRPQPPPDVEAAPQAQPNGLDVNNHIRDLANIMVNFCLVWAPAMALIYAQIQSKYSPTLHLISFEFLLCFASFFVSKFMNSKFPVIAQVLDLVGVFFVGTAFFTVITIPFLCASKLSLGCSMPL</sequence>
<feature type="transmembrane region" description="Helical" evidence="1">
    <location>
        <begin position="77"/>
        <end position="95"/>
    </location>
</feature>
<reference evidence="2 3" key="1">
    <citation type="submission" date="2019-06" db="EMBL/GenBank/DDBJ databases">
        <title>A chromosomal-level reference genome of Carpinus fangiana (Coryloideae, Betulaceae).</title>
        <authorList>
            <person name="Yang X."/>
            <person name="Wang Z."/>
            <person name="Zhang L."/>
            <person name="Hao G."/>
            <person name="Liu J."/>
            <person name="Yang Y."/>
        </authorList>
    </citation>
    <scope>NUCLEOTIDE SEQUENCE [LARGE SCALE GENOMIC DNA]</scope>
    <source>
        <strain evidence="2">Cfa_2016G</strain>
        <tissue evidence="2">Leaf</tissue>
    </source>
</reference>
<dbReference type="EMBL" id="CM017321">
    <property type="protein sequence ID" value="KAE7998031.1"/>
    <property type="molecule type" value="Genomic_DNA"/>
</dbReference>